<dbReference type="NCBIfam" id="NF040586">
    <property type="entry name" value="FxSxx_TPR"/>
    <property type="match status" value="1"/>
</dbReference>
<feature type="region of interest" description="Disordered" evidence="1">
    <location>
        <begin position="54"/>
        <end position="95"/>
    </location>
</feature>
<dbReference type="InterPro" id="IPR027417">
    <property type="entry name" value="P-loop_NTPase"/>
</dbReference>
<proteinExistence type="predicted"/>
<protein>
    <recommendedName>
        <fullName evidence="2">NB-ARC domain-containing protein</fullName>
    </recommendedName>
</protein>
<dbReference type="Proteomes" id="UP000482800">
    <property type="component" value="Unassembled WGS sequence"/>
</dbReference>
<dbReference type="Pfam" id="PF12895">
    <property type="entry name" value="ANAPC3"/>
    <property type="match status" value="1"/>
</dbReference>
<dbReference type="GO" id="GO:0043531">
    <property type="term" value="F:ADP binding"/>
    <property type="evidence" value="ECO:0007669"/>
    <property type="project" value="InterPro"/>
</dbReference>
<dbReference type="Gene3D" id="3.40.50.300">
    <property type="entry name" value="P-loop containing nucleotide triphosphate hydrolases"/>
    <property type="match status" value="1"/>
</dbReference>
<sequence>MPDPPRGLVGWLRTVAPELDATGIAEAIWLAAAQSAALDRGSGPAAAQVPAGAATAASASAEQQAPSTSPPDAVQQLHDASEEAEAESTGRRVRVRHSRLLPRPLELARSLRPFKTPWRTGRRSQLDLDATVRDYARVGQLIPAFVPAPERWFDAVLVVDESPSMAVWSDVIGELTKLLQQLGAFRTVQTWRLTATENGPVLRDHRDRPTPADRLCPAGVRRLVLVVSDCSAPAWRRPAMWRALRGWSASASTTLLNPLPAKLWRQTGLDLPGVRVGPGTPGTRNTGLRYGVPLLLQTQASQWTPLPAVSLTPHSLGRWARTVMRGDPGGCDAVLIPAQGRLDASSADGGHMTGAQLVQTFQLVASPAAVRLAVFCAPYQQVSLPLLNLIRQELVPEATVSDLAEVVIGLFNAVTEAGQPPILRPRPGVQERLREMLGAQDAWRMYAVLSNHVASSAGLPAGFAAVIYDPTGDVRLPAGLHPFAEATRDTLRLLGAMPGGAPADPERSPEPDDEPEEEGRPEIWNLPSTNLTFSGREELLRELRERLTQGSKVSVLPFALHGMGGVGKTQLALEYARRHADSYDVVWWVPAEDGASARQSLRELGRRLGLPEAVDQQQAAMMLLDALAASPLRWLLIYDSANDPDDLAHLIPSVGGHVILTSRNLAWSDVWSAVEVDVFMRRESVELVLRRAPHLSPEDADRLADKLGDLPLAMGLAASLLEFTGMPTAEFLALFDAEVRELLSEGRPAFYPVTLIVLVSIALDHMEATDPTAAYLLKLFAHLGSEAISTSLLIGGLSDRVAAHGAIRNLQRSGLADTGPMNDFIQVSRLVQLSLREWIPEQDLGQGRADAWQLLATANPGDPENPATWSLHAQIGPHIAPTGLIDAPGDEARQVILDQIRYLWAIGDYDASRRLGERAVERWPQALGPDAPHTLLATAHLAAALRALGFNERARELAADAYRRMRPVFGTADEYTLAAGRSLAADLRIAGDYVQAYELDQELQAQTERNFGPNHSLTRAARQALTADQRLLGDMLTAHDVDEGLLDADQPETAFALALDLYELGRYEAALNLLHNRPPGHRATLTFANCLRKLGRHDEALRHARENYMAFRTRFGRDHQHTLAATTSYVNTLRATGALYETRELAAEVSEGYRRAFGGRHPLTLAAMVNEAIVLRAAGKDREARALAESALEGLTGALGEQHPHTLCAANNLANDLARAGERAPALALSEQTQHFLRQTRGEYHPYSLVCALNLAVHIRAAGDEERADELHALSIEELVRQLGPEHPEAVTARAGVLIDCDIEPLPI</sequence>
<dbReference type="EMBL" id="BLPF01000002">
    <property type="protein sequence ID" value="GFJ81399.1"/>
    <property type="molecule type" value="Genomic_DNA"/>
</dbReference>
<feature type="compositionally biased region" description="Low complexity" evidence="1">
    <location>
        <begin position="54"/>
        <end position="71"/>
    </location>
</feature>
<reference evidence="3 4" key="2">
    <citation type="submission" date="2020-03" db="EMBL/GenBank/DDBJ databases">
        <authorList>
            <person name="Ichikawa N."/>
            <person name="Kimura A."/>
            <person name="Kitahashi Y."/>
            <person name="Uohara A."/>
        </authorList>
    </citation>
    <scope>NUCLEOTIDE SEQUENCE [LARGE SCALE GENOMIC DNA]</scope>
    <source>
        <strain evidence="3 4">NBRC 108639</strain>
    </source>
</reference>
<dbReference type="SUPFAM" id="SSF52540">
    <property type="entry name" value="P-loop containing nucleoside triphosphate hydrolases"/>
    <property type="match status" value="1"/>
</dbReference>
<feature type="domain" description="NB-ARC" evidence="2">
    <location>
        <begin position="537"/>
        <end position="673"/>
    </location>
</feature>
<dbReference type="Gene3D" id="1.25.40.10">
    <property type="entry name" value="Tetratricopeptide repeat domain"/>
    <property type="match status" value="2"/>
</dbReference>
<dbReference type="RefSeq" id="WP_173060537.1">
    <property type="nucleotide sequence ID" value="NZ_BAABGO010000019.1"/>
</dbReference>
<dbReference type="InterPro" id="IPR002182">
    <property type="entry name" value="NB-ARC"/>
</dbReference>
<dbReference type="PANTHER" id="PTHR46082:SF6">
    <property type="entry name" value="AAA+ ATPASE DOMAIN-CONTAINING PROTEIN-RELATED"/>
    <property type="match status" value="1"/>
</dbReference>
<dbReference type="NCBIfam" id="NF041121">
    <property type="entry name" value="SAV_2336_NTERM"/>
    <property type="match status" value="1"/>
</dbReference>
<dbReference type="PANTHER" id="PTHR46082">
    <property type="entry name" value="ATP/GTP-BINDING PROTEIN-RELATED"/>
    <property type="match status" value="1"/>
</dbReference>
<dbReference type="InterPro" id="IPR053137">
    <property type="entry name" value="NLR-like"/>
</dbReference>
<accession>A0A6V8KH21</accession>
<comment type="caution">
    <text evidence="3">The sequence shown here is derived from an EMBL/GenBank/DDBJ whole genome shotgun (WGS) entry which is preliminary data.</text>
</comment>
<keyword evidence="4" id="KW-1185">Reference proteome</keyword>
<evidence type="ECO:0000313" key="3">
    <source>
        <dbReference type="EMBL" id="GFJ81399.1"/>
    </source>
</evidence>
<organism evidence="3 4">
    <name type="scientific">Phytohabitans houttuyneae</name>
    <dbReference type="NCBI Taxonomy" id="1076126"/>
    <lineage>
        <taxon>Bacteria</taxon>
        <taxon>Bacillati</taxon>
        <taxon>Actinomycetota</taxon>
        <taxon>Actinomycetes</taxon>
        <taxon>Micromonosporales</taxon>
        <taxon>Micromonosporaceae</taxon>
    </lineage>
</organism>
<evidence type="ECO:0000256" key="1">
    <source>
        <dbReference type="SAM" id="MobiDB-lite"/>
    </source>
</evidence>
<dbReference type="InterPro" id="IPR011990">
    <property type="entry name" value="TPR-like_helical_dom_sf"/>
</dbReference>
<dbReference type="InterPro" id="IPR047738">
    <property type="entry name" value="SAV_2336-like_N"/>
</dbReference>
<dbReference type="Pfam" id="PF13424">
    <property type="entry name" value="TPR_12"/>
    <property type="match status" value="1"/>
</dbReference>
<gene>
    <name evidence="3" type="ORF">Phou_055790</name>
</gene>
<evidence type="ECO:0000313" key="4">
    <source>
        <dbReference type="Proteomes" id="UP000482800"/>
    </source>
</evidence>
<evidence type="ECO:0000259" key="2">
    <source>
        <dbReference type="Pfam" id="PF00931"/>
    </source>
</evidence>
<name>A0A6V8KH21_9ACTN</name>
<reference evidence="3 4" key="1">
    <citation type="submission" date="2020-03" db="EMBL/GenBank/DDBJ databases">
        <title>Whole genome shotgun sequence of Phytohabitans houttuyneae NBRC 108639.</title>
        <authorList>
            <person name="Komaki H."/>
            <person name="Tamura T."/>
        </authorList>
    </citation>
    <scope>NUCLEOTIDE SEQUENCE [LARGE SCALE GENOMIC DNA]</scope>
    <source>
        <strain evidence="3 4">NBRC 108639</strain>
    </source>
</reference>
<dbReference type="Pfam" id="PF00931">
    <property type="entry name" value="NB-ARC"/>
    <property type="match status" value="1"/>
</dbReference>
<feature type="region of interest" description="Disordered" evidence="1">
    <location>
        <begin position="495"/>
        <end position="525"/>
    </location>
</feature>
<dbReference type="SUPFAM" id="SSF48452">
    <property type="entry name" value="TPR-like"/>
    <property type="match status" value="3"/>
</dbReference>